<proteinExistence type="predicted"/>
<dbReference type="InterPro" id="IPR019999">
    <property type="entry name" value="Anth_synth_I-like"/>
</dbReference>
<dbReference type="InterPro" id="IPR005801">
    <property type="entry name" value="ADC_synthase"/>
</dbReference>
<evidence type="ECO:0000256" key="10">
    <source>
        <dbReference type="ARBA" id="ARBA00047683"/>
    </source>
</evidence>
<evidence type="ECO:0000256" key="4">
    <source>
        <dbReference type="ARBA" id="ARBA00020653"/>
    </source>
</evidence>
<dbReference type="Pfam" id="PF04715">
    <property type="entry name" value="Anth_synt_I_N"/>
    <property type="match status" value="1"/>
</dbReference>
<dbReference type="InterPro" id="IPR015890">
    <property type="entry name" value="Chorismate_C"/>
</dbReference>
<evidence type="ECO:0000256" key="8">
    <source>
        <dbReference type="ARBA" id="ARBA00023239"/>
    </source>
</evidence>
<dbReference type="InterPro" id="IPR005802">
    <property type="entry name" value="ADC_synth_comp_1"/>
</dbReference>
<comment type="catalytic activity">
    <reaction evidence="10">
        <text>chorismate + L-glutamine = anthranilate + pyruvate + L-glutamate + H(+)</text>
        <dbReference type="Rhea" id="RHEA:21732"/>
        <dbReference type="ChEBI" id="CHEBI:15361"/>
        <dbReference type="ChEBI" id="CHEBI:15378"/>
        <dbReference type="ChEBI" id="CHEBI:16567"/>
        <dbReference type="ChEBI" id="CHEBI:29748"/>
        <dbReference type="ChEBI" id="CHEBI:29985"/>
        <dbReference type="ChEBI" id="CHEBI:58359"/>
        <dbReference type="EC" id="4.1.3.27"/>
    </reaction>
</comment>
<evidence type="ECO:0000256" key="7">
    <source>
        <dbReference type="ARBA" id="ARBA00022842"/>
    </source>
</evidence>
<protein>
    <recommendedName>
        <fullName evidence="4">Anthranilate synthase component 1</fullName>
        <ecNumber evidence="3">2.6.1.85</ecNumber>
    </recommendedName>
</protein>
<dbReference type="NCBIfam" id="TIGR00553">
    <property type="entry name" value="pabB"/>
    <property type="match status" value="1"/>
</dbReference>
<comment type="subunit">
    <text evidence="2">Heterotetramer consisting of two non-identical subunits: a beta subunit (TrpG) and a large alpha subunit (TrpE).</text>
</comment>
<evidence type="ECO:0000256" key="3">
    <source>
        <dbReference type="ARBA" id="ARBA00013139"/>
    </source>
</evidence>
<evidence type="ECO:0000313" key="14">
    <source>
        <dbReference type="Proteomes" id="UP000184245"/>
    </source>
</evidence>
<dbReference type="OrthoDB" id="9803598at2"/>
<dbReference type="Proteomes" id="UP000184245">
    <property type="component" value="Unassembled WGS sequence"/>
</dbReference>
<sequence>MGTVIRRLSFYREPEDIFRRFREEPMAVFLDSSLENRLGRYSMIGLYPYVCLREEDGICYCNNSRTEESLESLLNKYLKENKEANPTGLPMVSGAVGYLSYDYGRKFEGIPSRHEKKIHMPEAMFCFYDVYIIGDLEKKTLFLTARGETGMPEEVLDKVEKEIEKASCGRNCQRQTELAEFQPNFTKDEYKQAIENMMKYMEEGHIYVANMTQQLTIESKKSPYEVFSYLRRHNPSPFGSYMNYGDFQIVSASVERFFKIRNGIIETRPIKGTRKRGETPGEDEALRLELENSDKDKSELLMIVDLERNDLNRICEPGSVEVTELFQVEEYATVFQLVSAVQGRLKKGMDGMDVIPAVFPGGSITGAPKIRAMEIIDELEHDRRGLYTGSIGYLSFSGDCDLNIVIRTAVYENGRYHLGVGGGITYESDVEFEYEETLQKAKAILEAVYE</sequence>
<dbReference type="PANTHER" id="PTHR11236">
    <property type="entry name" value="AMINOBENZOATE/ANTHRANILATE SYNTHASE"/>
    <property type="match status" value="1"/>
</dbReference>
<keyword evidence="7" id="KW-0460">Magnesium</keyword>
<accession>A0A1M4V404</accession>
<keyword evidence="8" id="KW-0456">Lyase</keyword>
<gene>
    <name evidence="13" type="ORF">SAMN02745158_01110</name>
</gene>
<dbReference type="InterPro" id="IPR006805">
    <property type="entry name" value="Anth_synth_I_N"/>
</dbReference>
<dbReference type="RefSeq" id="WP_072849691.1">
    <property type="nucleotide sequence ID" value="NZ_FQVI01000003.1"/>
</dbReference>
<evidence type="ECO:0000256" key="5">
    <source>
        <dbReference type="ARBA" id="ARBA00022679"/>
    </source>
</evidence>
<dbReference type="GO" id="GO:0000162">
    <property type="term" value="P:L-tryptophan biosynthetic process"/>
    <property type="evidence" value="ECO:0007669"/>
    <property type="project" value="TreeGrafter"/>
</dbReference>
<evidence type="ECO:0000256" key="1">
    <source>
        <dbReference type="ARBA" id="ARBA00001946"/>
    </source>
</evidence>
<comment type="function">
    <text evidence="9">Part of a heterotetrameric complex that catalyzes the two-step biosynthesis of anthranilate, an intermediate in the biosynthesis of L-tryptophan. In the first step, the glutamine-binding beta subunit (TrpG) of anthranilate synthase (AS) provides the glutamine amidotransferase activity which generates ammonia as a substrate that, along with chorismate, is used in the second step, catalyzed by the large alpha subunit of AS (TrpE) to produce anthranilate. In the absence of TrpG, TrpE can synthesize anthranilate directly from chorismate and high concentrations of ammonia.</text>
</comment>
<dbReference type="PANTHER" id="PTHR11236:SF48">
    <property type="entry name" value="ISOCHORISMATE SYNTHASE MENF"/>
    <property type="match status" value="1"/>
</dbReference>
<evidence type="ECO:0000256" key="9">
    <source>
        <dbReference type="ARBA" id="ARBA00025634"/>
    </source>
</evidence>
<organism evidence="13 14">
    <name type="scientific">Lactonifactor longoviformis DSM 17459</name>
    <dbReference type="NCBI Taxonomy" id="1122155"/>
    <lineage>
        <taxon>Bacteria</taxon>
        <taxon>Bacillati</taxon>
        <taxon>Bacillota</taxon>
        <taxon>Clostridia</taxon>
        <taxon>Eubacteriales</taxon>
        <taxon>Clostridiaceae</taxon>
        <taxon>Lactonifactor</taxon>
    </lineage>
</organism>
<dbReference type="PRINTS" id="PR00095">
    <property type="entry name" value="ANTSNTHASEI"/>
</dbReference>
<evidence type="ECO:0000259" key="12">
    <source>
        <dbReference type="Pfam" id="PF04715"/>
    </source>
</evidence>
<keyword evidence="5" id="KW-0808">Transferase</keyword>
<dbReference type="EC" id="2.6.1.85" evidence="3"/>
<reference evidence="13 14" key="1">
    <citation type="submission" date="2016-11" db="EMBL/GenBank/DDBJ databases">
        <authorList>
            <person name="Jaros S."/>
            <person name="Januszkiewicz K."/>
            <person name="Wedrychowicz H."/>
        </authorList>
    </citation>
    <scope>NUCLEOTIDE SEQUENCE [LARGE SCALE GENOMIC DNA]</scope>
    <source>
        <strain evidence="13 14">DSM 17459</strain>
    </source>
</reference>
<dbReference type="SUPFAM" id="SSF56322">
    <property type="entry name" value="ADC synthase"/>
    <property type="match status" value="1"/>
</dbReference>
<keyword evidence="14" id="KW-1185">Reference proteome</keyword>
<dbReference type="STRING" id="1122155.SAMN02745158_01110"/>
<evidence type="ECO:0000256" key="6">
    <source>
        <dbReference type="ARBA" id="ARBA00022723"/>
    </source>
</evidence>
<comment type="cofactor">
    <cofactor evidence="1">
        <name>Mg(2+)</name>
        <dbReference type="ChEBI" id="CHEBI:18420"/>
    </cofactor>
</comment>
<dbReference type="Gene3D" id="3.60.120.10">
    <property type="entry name" value="Anthranilate synthase"/>
    <property type="match status" value="1"/>
</dbReference>
<dbReference type="GO" id="GO:0046872">
    <property type="term" value="F:metal ion binding"/>
    <property type="evidence" value="ECO:0007669"/>
    <property type="project" value="UniProtKB-KW"/>
</dbReference>
<evidence type="ECO:0000259" key="11">
    <source>
        <dbReference type="Pfam" id="PF00425"/>
    </source>
</evidence>
<dbReference type="GO" id="GO:0004049">
    <property type="term" value="F:anthranilate synthase activity"/>
    <property type="evidence" value="ECO:0007669"/>
    <property type="project" value="UniProtKB-EC"/>
</dbReference>
<name>A0A1M4V404_9CLOT</name>
<feature type="domain" description="Chorismate-utilising enzyme C-terminal" evidence="11">
    <location>
        <begin position="187"/>
        <end position="440"/>
    </location>
</feature>
<dbReference type="GO" id="GO:0046820">
    <property type="term" value="F:4-amino-4-deoxychorismate synthase activity"/>
    <property type="evidence" value="ECO:0007669"/>
    <property type="project" value="UniProtKB-EC"/>
</dbReference>
<dbReference type="Pfam" id="PF00425">
    <property type="entry name" value="Chorismate_bind"/>
    <property type="match status" value="1"/>
</dbReference>
<evidence type="ECO:0000256" key="2">
    <source>
        <dbReference type="ARBA" id="ARBA00011575"/>
    </source>
</evidence>
<dbReference type="GO" id="GO:0009396">
    <property type="term" value="P:folic acid-containing compound biosynthetic process"/>
    <property type="evidence" value="ECO:0007669"/>
    <property type="project" value="InterPro"/>
</dbReference>
<dbReference type="EMBL" id="FQVI01000003">
    <property type="protein sequence ID" value="SHE63632.1"/>
    <property type="molecule type" value="Genomic_DNA"/>
</dbReference>
<dbReference type="AlphaFoldDB" id="A0A1M4V404"/>
<evidence type="ECO:0000313" key="13">
    <source>
        <dbReference type="EMBL" id="SHE63632.1"/>
    </source>
</evidence>
<feature type="domain" description="Anthranilate synthase component I N-terminal" evidence="12">
    <location>
        <begin position="13"/>
        <end position="143"/>
    </location>
</feature>
<keyword evidence="6" id="KW-0479">Metal-binding</keyword>